<keyword evidence="2" id="KW-1185">Reference proteome</keyword>
<dbReference type="Pfam" id="PF05139">
    <property type="entry name" value="Erythro_esteras"/>
    <property type="match status" value="1"/>
</dbReference>
<dbReference type="EMBL" id="JBHUDZ010000002">
    <property type="protein sequence ID" value="MFD1601733.1"/>
    <property type="molecule type" value="Genomic_DNA"/>
</dbReference>
<comment type="caution">
    <text evidence="1">The sequence shown here is derived from an EMBL/GenBank/DDBJ whole genome shotgun (WGS) entry which is preliminary data.</text>
</comment>
<dbReference type="RefSeq" id="WP_379816165.1">
    <property type="nucleotide sequence ID" value="NZ_JBHUDZ010000002.1"/>
</dbReference>
<dbReference type="Proteomes" id="UP001597138">
    <property type="component" value="Unassembled WGS sequence"/>
</dbReference>
<dbReference type="Gene3D" id="3.40.1660.10">
    <property type="entry name" value="EreA-like (biosynthetic domain)"/>
    <property type="match status" value="2"/>
</dbReference>
<dbReference type="CDD" id="cd14728">
    <property type="entry name" value="Ere-like"/>
    <property type="match status" value="1"/>
</dbReference>
<gene>
    <name evidence="1" type="ORF">ACFSC2_03165</name>
</gene>
<organism evidence="1 2">
    <name type="scientific">Flavobacterium artemisiae</name>
    <dbReference type="NCBI Taxonomy" id="2126556"/>
    <lineage>
        <taxon>Bacteria</taxon>
        <taxon>Pseudomonadati</taxon>
        <taxon>Bacteroidota</taxon>
        <taxon>Flavobacteriia</taxon>
        <taxon>Flavobacteriales</taxon>
        <taxon>Flavobacteriaceae</taxon>
        <taxon>Flavobacterium</taxon>
    </lineage>
</organism>
<dbReference type="PANTHER" id="PTHR31299">
    <property type="entry name" value="ESTERASE, PUTATIVE (AFU_ORTHOLOGUE AFUA_1G05850)-RELATED"/>
    <property type="match status" value="1"/>
</dbReference>
<protein>
    <submittedName>
        <fullName evidence="1">Erythromycin esterase family protein</fullName>
    </submittedName>
</protein>
<name>A0ABW4H8N1_9FLAO</name>
<evidence type="ECO:0000313" key="2">
    <source>
        <dbReference type="Proteomes" id="UP001597138"/>
    </source>
</evidence>
<dbReference type="InterPro" id="IPR007815">
    <property type="entry name" value="Emycin_Estase"/>
</dbReference>
<evidence type="ECO:0000313" key="1">
    <source>
        <dbReference type="EMBL" id="MFD1601733.1"/>
    </source>
</evidence>
<reference evidence="2" key="1">
    <citation type="journal article" date="2019" name="Int. J. Syst. Evol. Microbiol.">
        <title>The Global Catalogue of Microorganisms (GCM) 10K type strain sequencing project: providing services to taxonomists for standard genome sequencing and annotation.</title>
        <authorList>
            <consortium name="The Broad Institute Genomics Platform"/>
            <consortium name="The Broad Institute Genome Sequencing Center for Infectious Disease"/>
            <person name="Wu L."/>
            <person name="Ma J."/>
        </authorList>
    </citation>
    <scope>NUCLEOTIDE SEQUENCE [LARGE SCALE GENOMIC DNA]</scope>
    <source>
        <strain evidence="2">CCUG 70865</strain>
    </source>
</reference>
<sequence>MKFLFTLFFSLLINFSFSQKKISGEFSEINKNDYSFLDPKIKTNKIILLGEQSHGDGATFDEKVELIKYLHEKQNYNMIVFESGLYDQYKAYEEYSKKKTLISIFDQSILDIWSDTKSFQNLLSYIDQRAKQKDTIKILGFDNQEGLLFSNHYMNDLIKLLENRKIEIPKNSLTRIEKAFVYRDLANIASNKKDSLELYQDYDLILNSLQKINNPTFHEKIITQVFASKISDAGFDIMQLQKQKIAVQNPRDEQMAKNLIFLSQMYPNQKMICWGASYHFSKNINETEYTEVTEDYLQQQSKLELKSTGFTDYIPGSGAKLLEGALPMGGILKNYFKDQIYSIAFSSYEGKYGLVEGKILPIISPPKNSIEEQLVAEGHYKTFVEFDKKDTNSFYCSAFGNIPIKAKWNSIFDGILFVKKSYQPETRTFEKERLSENQKDVFILTGKIHDSKNSRAIANSDISILKTNKSILANKDGLFRLVIEKEDFDKKIVTAAFGYISDTISVQKLIDSNRQNIKIRLKQFYFNGINLDEVVVNSNLKALSAEEILAKVQNNLALNYYTEPYNQTFYYRNEIIKKDEIISHDESVIATYNASGMKGINNPDEKMFGEILQTREVVKNLSKNKFSGINTFAFLFDRDLILSKSNVLYKPGSYTLKKEGIVIYNDQKVYKISFNNNSPDTYSTGYGYPAPKKSSGFLYIDTQTFAVLKYEHCVAREAFEIKNQADKTAQMNHKIIITYKLTEGKYYIKYLYVIDKSIITSTKDNSFLYDTYNVSNLMSNEIKTVNIQKINRPLLKINLNNTVDENLEYWKTNSFILPDEKIIFDGCN</sequence>
<proteinExistence type="predicted"/>
<dbReference type="PANTHER" id="PTHR31299:SF0">
    <property type="entry name" value="ESTERASE, PUTATIVE (AFU_ORTHOLOGUE AFUA_1G05850)-RELATED"/>
    <property type="match status" value="1"/>
</dbReference>
<dbReference type="SUPFAM" id="SSF159501">
    <property type="entry name" value="EreA/ChaN-like"/>
    <property type="match status" value="1"/>
</dbReference>
<dbReference type="InterPro" id="IPR052036">
    <property type="entry name" value="Hydrolase/PRTase-associated"/>
</dbReference>
<accession>A0ABW4H8N1</accession>